<dbReference type="PANTHER" id="PTHR14359">
    <property type="entry name" value="HOMO-OLIGOMERIC FLAVIN CONTAINING CYS DECARBOXYLASE FAMILY"/>
    <property type="match status" value="1"/>
</dbReference>
<dbReference type="HAMAP" id="MF_02225">
    <property type="entry name" value="CoaBC"/>
    <property type="match status" value="1"/>
</dbReference>
<dbReference type="GO" id="GO:0046872">
    <property type="term" value="F:metal ion binding"/>
    <property type="evidence" value="ECO:0007669"/>
    <property type="project" value="UniProtKB-KW"/>
</dbReference>
<keyword evidence="1 3" id="KW-0210">Decarboxylase</keyword>
<feature type="binding site" evidence="3">
    <location>
        <position position="346"/>
    </location>
    <ligand>
        <name>CTP</name>
        <dbReference type="ChEBI" id="CHEBI:37563"/>
    </ligand>
</feature>
<keyword evidence="3 4" id="KW-0436">Ligase</keyword>
<comment type="cofactor">
    <cofactor evidence="3">
        <name>Mg(2+)</name>
        <dbReference type="ChEBI" id="CHEBI:18420"/>
    </cofactor>
</comment>
<evidence type="ECO:0000313" key="9">
    <source>
        <dbReference type="Proteomes" id="UP000254956"/>
    </source>
</evidence>
<dbReference type="InterPro" id="IPR035929">
    <property type="entry name" value="CoaB-like_sf"/>
</dbReference>
<dbReference type="GO" id="GO:0010181">
    <property type="term" value="F:FMN binding"/>
    <property type="evidence" value="ECO:0007669"/>
    <property type="project" value="UniProtKB-UniRule"/>
</dbReference>
<dbReference type="EMBL" id="BKAV01000019">
    <property type="protein sequence ID" value="GEQ00710.1"/>
    <property type="molecule type" value="Genomic_DNA"/>
</dbReference>
<name>A0A2T7BXP5_9STAP</name>
<comment type="similarity">
    <text evidence="3 4">In the N-terminal section; belongs to the HFCD (homo-oligomeric flavin containing Cys decarboxylase) superfamily.</text>
</comment>
<dbReference type="InterPro" id="IPR005252">
    <property type="entry name" value="CoaBC"/>
</dbReference>
<protein>
    <recommendedName>
        <fullName evidence="3">Coenzyme A biosynthesis bifunctional protein CoaBC</fullName>
    </recommendedName>
    <alternativeName>
        <fullName evidence="3">DNA/pantothenate metabolism flavoprotein</fullName>
    </alternativeName>
    <alternativeName>
        <fullName evidence="3">Phosphopantothenoylcysteine synthetase/decarboxylase</fullName>
        <shortName evidence="3">PPCS-PPCDC</shortName>
    </alternativeName>
    <domain>
        <recommendedName>
            <fullName evidence="3">Phosphopantothenoylcysteine decarboxylase</fullName>
            <shortName evidence="3">PPC decarboxylase</shortName>
            <shortName evidence="3">PPC-DC</shortName>
            <ecNumber evidence="3">4.1.1.36</ecNumber>
        </recommendedName>
        <alternativeName>
            <fullName evidence="3">CoaC</fullName>
        </alternativeName>
    </domain>
    <domain>
        <recommendedName>
            <fullName evidence="3">Phosphopantothenate--cysteine ligase</fullName>
            <ecNumber evidence="3">6.3.2.5</ecNumber>
        </recommendedName>
        <alternativeName>
            <fullName evidence="3">CoaB</fullName>
        </alternativeName>
        <alternativeName>
            <fullName evidence="3">Phosphopantothenoylcysteine synthetase</fullName>
            <shortName evidence="3">PPC synthetase</shortName>
            <shortName evidence="3">PPC-S</shortName>
        </alternativeName>
    </domain>
</protein>
<evidence type="ECO:0000256" key="3">
    <source>
        <dbReference type="HAMAP-Rule" id="MF_02225"/>
    </source>
</evidence>
<dbReference type="InterPro" id="IPR007085">
    <property type="entry name" value="DNA/pantothenate-metab_flavo_C"/>
</dbReference>
<organism evidence="8 9">
    <name type="scientific">Staphylococcus arlettae</name>
    <dbReference type="NCBI Taxonomy" id="29378"/>
    <lineage>
        <taxon>Bacteria</taxon>
        <taxon>Bacillati</taxon>
        <taxon>Bacillota</taxon>
        <taxon>Bacilli</taxon>
        <taxon>Bacillales</taxon>
        <taxon>Staphylococcaceae</taxon>
        <taxon>Staphylococcus</taxon>
    </lineage>
</organism>
<keyword evidence="3" id="KW-0479">Metal-binding</keyword>
<comment type="catalytic activity">
    <reaction evidence="3 4">
        <text>(R)-4'-phosphopantothenate + L-cysteine + CTP = N-[(R)-4-phosphopantothenoyl]-L-cysteine + CMP + diphosphate + H(+)</text>
        <dbReference type="Rhea" id="RHEA:19397"/>
        <dbReference type="ChEBI" id="CHEBI:10986"/>
        <dbReference type="ChEBI" id="CHEBI:15378"/>
        <dbReference type="ChEBI" id="CHEBI:33019"/>
        <dbReference type="ChEBI" id="CHEBI:35235"/>
        <dbReference type="ChEBI" id="CHEBI:37563"/>
        <dbReference type="ChEBI" id="CHEBI:59458"/>
        <dbReference type="ChEBI" id="CHEBI:60377"/>
        <dbReference type="EC" id="6.3.2.5"/>
    </reaction>
</comment>
<keyword evidence="2 3" id="KW-0456">Lyase</keyword>
<dbReference type="SUPFAM" id="SSF52507">
    <property type="entry name" value="Homo-oligomeric flavin-containing Cys decarboxylases, HFCD"/>
    <property type="match status" value="1"/>
</dbReference>
<keyword evidence="10" id="KW-1185">Reference proteome</keyword>
<dbReference type="UniPathway" id="UPA00241">
    <property type="reaction ID" value="UER00353"/>
</dbReference>
<accession>A0A2T7BXP5</accession>
<evidence type="ECO:0000259" key="6">
    <source>
        <dbReference type="Pfam" id="PF04127"/>
    </source>
</evidence>
<dbReference type="STRING" id="1212545.SARL_11251"/>
<dbReference type="GO" id="GO:0004633">
    <property type="term" value="F:phosphopantothenoylcysteine decarboxylase activity"/>
    <property type="evidence" value="ECO:0007669"/>
    <property type="project" value="UniProtKB-UniRule"/>
</dbReference>
<dbReference type="Gene3D" id="3.40.50.1950">
    <property type="entry name" value="Flavin prenyltransferase-like"/>
    <property type="match status" value="1"/>
</dbReference>
<feature type="binding site" evidence="3">
    <location>
        <begin position="310"/>
        <end position="313"/>
    </location>
    <ligand>
        <name>CTP</name>
        <dbReference type="ChEBI" id="CHEBI:37563"/>
    </ligand>
</feature>
<feature type="region of interest" description="Phosphopantothenoylcysteine decarboxylase" evidence="3">
    <location>
        <begin position="1"/>
        <end position="193"/>
    </location>
</feature>
<feature type="domain" description="DNA/pantothenate metabolism flavoprotein C-terminal" evidence="6">
    <location>
        <begin position="190"/>
        <end position="399"/>
    </location>
</feature>
<keyword evidence="3" id="KW-0460">Magnesium</keyword>
<comment type="caution">
    <text evidence="3">Lacks conserved residue(s) required for the propagation of feature annotation.</text>
</comment>
<evidence type="ECO:0000259" key="5">
    <source>
        <dbReference type="Pfam" id="PF02441"/>
    </source>
</evidence>
<feature type="binding site" evidence="3">
    <location>
        <position position="284"/>
    </location>
    <ligand>
        <name>CTP</name>
        <dbReference type="ChEBI" id="CHEBI:37563"/>
    </ligand>
</feature>
<dbReference type="GO" id="GO:0071513">
    <property type="term" value="C:phosphopantothenoylcysteine decarboxylase complex"/>
    <property type="evidence" value="ECO:0007669"/>
    <property type="project" value="TreeGrafter"/>
</dbReference>
<feature type="active site" description="Proton donor" evidence="3">
    <location>
        <position position="154"/>
    </location>
</feature>
<comment type="pathway">
    <text evidence="3 4">Cofactor biosynthesis; coenzyme A biosynthesis; CoA from (R)-pantothenate: step 2/5.</text>
</comment>
<evidence type="ECO:0000256" key="2">
    <source>
        <dbReference type="ARBA" id="ARBA00023239"/>
    </source>
</evidence>
<dbReference type="Gene3D" id="3.40.50.10300">
    <property type="entry name" value="CoaB-like"/>
    <property type="match status" value="1"/>
</dbReference>
<dbReference type="Pfam" id="PF02441">
    <property type="entry name" value="Flavoprotein"/>
    <property type="match status" value="1"/>
</dbReference>
<keyword evidence="3 4" id="KW-0288">FMN</keyword>
<dbReference type="GO" id="GO:0004632">
    <property type="term" value="F:phosphopantothenate--cysteine ligase activity"/>
    <property type="evidence" value="ECO:0007669"/>
    <property type="project" value="UniProtKB-UniRule"/>
</dbReference>
<reference evidence="7 10" key="2">
    <citation type="submission" date="2019-07" db="EMBL/GenBank/DDBJ databases">
        <title>Whole genome shotgun sequence of Staphylococcus arlettae NBRC 109765.</title>
        <authorList>
            <person name="Hosoyama A."/>
            <person name="Uohara A."/>
            <person name="Ohji S."/>
            <person name="Ichikawa N."/>
        </authorList>
    </citation>
    <scope>NUCLEOTIDE SEQUENCE [LARGE SCALE GENOMIC DNA]</scope>
    <source>
        <strain evidence="7 10">NBRC 109765</strain>
    </source>
</reference>
<comment type="catalytic activity">
    <reaction evidence="3 4">
        <text>N-[(R)-4-phosphopantothenoyl]-L-cysteine + H(+) = (R)-4'-phosphopantetheine + CO2</text>
        <dbReference type="Rhea" id="RHEA:16793"/>
        <dbReference type="ChEBI" id="CHEBI:15378"/>
        <dbReference type="ChEBI" id="CHEBI:16526"/>
        <dbReference type="ChEBI" id="CHEBI:59458"/>
        <dbReference type="ChEBI" id="CHEBI:61723"/>
        <dbReference type="EC" id="4.1.1.36"/>
    </reaction>
</comment>
<dbReference type="Proteomes" id="UP000254956">
    <property type="component" value="Unassembled WGS sequence"/>
</dbReference>
<feature type="region of interest" description="Phosphopantothenate--cysteine ligase" evidence="3">
    <location>
        <begin position="194"/>
        <end position="403"/>
    </location>
</feature>
<keyword evidence="3" id="KW-0511">Multifunctional enzyme</keyword>
<dbReference type="NCBIfam" id="TIGR00521">
    <property type="entry name" value="coaBC_dfp"/>
    <property type="match status" value="1"/>
</dbReference>
<feature type="binding site" evidence="3">
    <location>
        <position position="328"/>
    </location>
    <ligand>
        <name>CTP</name>
        <dbReference type="ChEBI" id="CHEBI:37563"/>
    </ligand>
</feature>
<dbReference type="InterPro" id="IPR003382">
    <property type="entry name" value="Flavoprotein"/>
</dbReference>
<dbReference type="Proteomes" id="UP000321598">
    <property type="component" value="Unassembled WGS sequence"/>
</dbReference>
<dbReference type="SUPFAM" id="SSF102645">
    <property type="entry name" value="CoaB-like"/>
    <property type="match status" value="1"/>
</dbReference>
<reference evidence="8 9" key="1">
    <citation type="submission" date="2018-06" db="EMBL/GenBank/DDBJ databases">
        <authorList>
            <consortium name="Pathogen Informatics"/>
            <person name="Doyle S."/>
        </authorList>
    </citation>
    <scope>NUCLEOTIDE SEQUENCE [LARGE SCALE GENOMIC DNA]</scope>
    <source>
        <strain evidence="8 9">NCTC12413</strain>
    </source>
</reference>
<dbReference type="Pfam" id="PF04127">
    <property type="entry name" value="DFP"/>
    <property type="match status" value="1"/>
</dbReference>
<feature type="binding site" evidence="3">
    <location>
        <position position="342"/>
    </location>
    <ligand>
        <name>CTP</name>
        <dbReference type="ChEBI" id="CHEBI:37563"/>
    </ligand>
</feature>
<evidence type="ECO:0000256" key="4">
    <source>
        <dbReference type="RuleBase" id="RU364078"/>
    </source>
</evidence>
<dbReference type="EMBL" id="UGZE01000001">
    <property type="protein sequence ID" value="SUJ20649.1"/>
    <property type="molecule type" value="Genomic_DNA"/>
</dbReference>
<comment type="similarity">
    <text evidence="3 4">In the C-terminal section; belongs to the PPC synthetase family.</text>
</comment>
<dbReference type="RefSeq" id="WP_021458914.1">
    <property type="nucleotide sequence ID" value="NZ_BKAV01000019.1"/>
</dbReference>
<keyword evidence="3 4" id="KW-0285">Flavoprotein</keyword>
<feature type="binding site" evidence="3">
    <location>
        <position position="294"/>
    </location>
    <ligand>
        <name>CTP</name>
        <dbReference type="ChEBI" id="CHEBI:37563"/>
    </ligand>
</feature>
<comment type="cofactor">
    <cofactor evidence="3">
        <name>FMN</name>
        <dbReference type="ChEBI" id="CHEBI:58210"/>
    </cofactor>
    <text evidence="3">Binds 1 FMN per subunit.</text>
</comment>
<gene>
    <name evidence="3 8" type="primary">coaBC</name>
    <name evidence="8" type="ORF">NCTC12413_01702</name>
    <name evidence="7" type="ORF">SAR03_17470</name>
</gene>
<dbReference type="GO" id="GO:0015937">
    <property type="term" value="P:coenzyme A biosynthetic process"/>
    <property type="evidence" value="ECO:0007669"/>
    <property type="project" value="UniProtKB-UniRule"/>
</dbReference>
<comment type="pathway">
    <text evidence="3 4">Cofactor biosynthesis; coenzyme A biosynthesis; CoA from (R)-pantothenate: step 3/5.</text>
</comment>
<sequence length="403" mass="44314">MKRILLAVSGGIAAYKAIDLTSKLTQAGYEVRVMLTENAQEFVTPLAFQAISRNPVYTNTFKEENPAEIQHVALGDWADAIVVAPATANLIAKLSNGIADDMITSTLLATETPTFIAPAMNVHMYENNRTQHNMAVLKSDGYQFLEPGEGYLACGYVAKGRMEEPLQILTRLETFFNEEPVTNHTHSSFAGKRALVTAGPTIEELDPVRYLSNHSSGKIGYALSEALADRGAKVTLVSGPTHLAQPEHANIEVIQVQSAEEMFEAVKSKYKQIDIVFKAAAVSDYTPAEALTHKLKKQDGELAVTFKRTPDILKYLGEHKTHQYLVGFAAETQHITEYAQQKLQKKNANVIIANNVGDKSIGFSSDDNDYTMHFANQEVIALGKDTKISLAAKILDALETRWQ</sequence>
<dbReference type="EC" id="6.3.2.5" evidence="3"/>
<evidence type="ECO:0000313" key="10">
    <source>
        <dbReference type="Proteomes" id="UP000321598"/>
    </source>
</evidence>
<dbReference type="InterPro" id="IPR036551">
    <property type="entry name" value="Flavin_trans-like"/>
</dbReference>
<evidence type="ECO:0000313" key="8">
    <source>
        <dbReference type="EMBL" id="SUJ20649.1"/>
    </source>
</evidence>
<comment type="function">
    <text evidence="4">Catalyzes two steps in the biosynthesis of coenzyme A. In the first step cysteine is conjugated to 4'-phosphopantothenate to form 4-phosphopantothenoylcysteine, in the latter compound is decarboxylated to form 4'-phosphopantotheine.</text>
</comment>
<dbReference type="EC" id="4.1.1.36" evidence="3"/>
<dbReference type="GeneID" id="97288050"/>
<evidence type="ECO:0000256" key="1">
    <source>
        <dbReference type="ARBA" id="ARBA00022793"/>
    </source>
</evidence>
<dbReference type="GO" id="GO:0015941">
    <property type="term" value="P:pantothenate catabolic process"/>
    <property type="evidence" value="ECO:0007669"/>
    <property type="project" value="InterPro"/>
</dbReference>
<feature type="domain" description="Flavoprotein" evidence="5">
    <location>
        <begin position="2"/>
        <end position="172"/>
    </location>
</feature>
<evidence type="ECO:0000313" key="7">
    <source>
        <dbReference type="EMBL" id="GEQ00710.1"/>
    </source>
</evidence>
<dbReference type="OrthoDB" id="9802554at2"/>
<dbReference type="PANTHER" id="PTHR14359:SF6">
    <property type="entry name" value="PHOSPHOPANTOTHENOYLCYSTEINE DECARBOXYLASE"/>
    <property type="match status" value="1"/>
</dbReference>
<dbReference type="AlphaFoldDB" id="A0A2T7BXP5"/>
<comment type="function">
    <text evidence="3">Catalyzes two sequential steps in the biosynthesis of coenzyme A. In the first step cysteine is conjugated to 4'-phosphopantothenate to form 4-phosphopantothenoylcysteine. In the second step the latter compound is decarboxylated to form 4'-phosphopantotheine.</text>
</comment>
<proteinExistence type="inferred from homology"/>